<dbReference type="OrthoDB" id="129121at2759"/>
<dbReference type="GO" id="GO:0005507">
    <property type="term" value="F:copper ion binding"/>
    <property type="evidence" value="ECO:0007669"/>
    <property type="project" value="InterPro"/>
</dbReference>
<dbReference type="Pfam" id="PF03712">
    <property type="entry name" value="Cu2_monoox_C"/>
    <property type="match status" value="1"/>
</dbReference>
<evidence type="ECO:0000256" key="3">
    <source>
        <dbReference type="SAM" id="MobiDB-lite"/>
    </source>
</evidence>
<feature type="compositionally biased region" description="Basic and acidic residues" evidence="3">
    <location>
        <begin position="77"/>
        <end position="89"/>
    </location>
</feature>
<dbReference type="Proteomes" id="UP000005408">
    <property type="component" value="Unassembled WGS sequence"/>
</dbReference>
<dbReference type="Gene3D" id="2.60.120.310">
    <property type="entry name" value="Copper type II, ascorbate-dependent monooxygenase, N-terminal domain"/>
    <property type="match status" value="1"/>
</dbReference>
<name>A0A8W8HX37_MAGGI</name>
<sequence length="575" mass="64771">MGTKMYRYFVILLFVKWSEEYGSFRDKIPNGHKVPHPCNPSTIWNGVGHKAQGGGGERNPFGLDFYSQGKTWTNDLCRKDSDGDGKTNGEELGDPDCEWSPNSVPKATVSLSHPGVCEPLNDPKCAGKNDFLQCDSTPSCYMEGDTVFQTLTFPNTTVPAVETNYYCMTFDLHTDGDYHLIATKPVIKNSNVVHHMLLYGCDDNVNATDKPEKCGMAKENCRHLIGLWAVGLDGDCLHKDAGFKVGINGFKKATLEIHWNNPEKRADYTDGSGLHIFLTKTLRKYDAGVLMVGQNYINIPPRSPQVVVKANCSSSDTSRFIVNGPIYLTSALNHMHYLGREMKMEHYRNNEKLRDLTDEADYSYDSPKSFPLTPPVEFRPGDEIITTCVYSSMGKNRTVMKGEATSDEMCYGFLTFYPKENLKMERCTQWQDISEYSIAMRDPLIKKCNMWKFVRAEDPDTGAFMESVFDKCNMLMGCKQECLDFLPEAMKNPCVNGSVGAFIRRLAVRRNMPTHFAMFTALDSCNAEIVKDTCKADCLKSCREISGAISIKTSTSFVTYTYLYFVGIMLLIMYH</sequence>
<feature type="domain" description="Copper type II ascorbate-dependent monooxygenase N-terminal" evidence="5">
    <location>
        <begin position="151"/>
        <end position="265"/>
    </location>
</feature>
<evidence type="ECO:0000256" key="1">
    <source>
        <dbReference type="ARBA" id="ARBA00023157"/>
    </source>
</evidence>
<dbReference type="InterPro" id="IPR014784">
    <property type="entry name" value="Cu2_ascorb_mOase-like_C"/>
</dbReference>
<evidence type="ECO:0000313" key="8">
    <source>
        <dbReference type="EnsemblMetazoa" id="G11366.1:cds"/>
    </source>
</evidence>
<dbReference type="InterPro" id="IPR036939">
    <property type="entry name" value="Cu2_ascorb_mOase_N_sf"/>
</dbReference>
<dbReference type="Pfam" id="PF24784">
    <property type="entry name" value="Temptin_C"/>
    <property type="match status" value="1"/>
</dbReference>
<evidence type="ECO:0000256" key="4">
    <source>
        <dbReference type="SAM" id="Phobius"/>
    </source>
</evidence>
<dbReference type="AlphaFoldDB" id="A0A8W8HX37"/>
<reference evidence="8" key="1">
    <citation type="submission" date="2022-08" db="UniProtKB">
        <authorList>
            <consortium name="EnsemblMetazoa"/>
        </authorList>
    </citation>
    <scope>IDENTIFICATION</scope>
    <source>
        <strain evidence="8">05x7-T-G4-1.051#20</strain>
    </source>
</reference>
<dbReference type="Pfam" id="PF01082">
    <property type="entry name" value="Cu2_monooxygen"/>
    <property type="match status" value="1"/>
</dbReference>
<dbReference type="OMA" id="WINAVCK"/>
<proteinExistence type="predicted"/>
<dbReference type="InterPro" id="IPR000323">
    <property type="entry name" value="Cu2_ascorb_mOase_N"/>
</dbReference>
<feature type="region of interest" description="Disordered" evidence="3">
    <location>
        <begin position="77"/>
        <end position="101"/>
    </location>
</feature>
<keyword evidence="4" id="KW-0812">Transmembrane</keyword>
<dbReference type="GO" id="GO:0004500">
    <property type="term" value="F:dopamine beta-monooxygenase activity"/>
    <property type="evidence" value="ECO:0007669"/>
    <property type="project" value="InterPro"/>
</dbReference>
<dbReference type="Gene3D" id="2.60.120.230">
    <property type="match status" value="1"/>
</dbReference>
<keyword evidence="2" id="KW-0325">Glycoprotein</keyword>
<organism evidence="8 9">
    <name type="scientific">Magallana gigas</name>
    <name type="common">Pacific oyster</name>
    <name type="synonym">Crassostrea gigas</name>
    <dbReference type="NCBI Taxonomy" id="29159"/>
    <lineage>
        <taxon>Eukaryota</taxon>
        <taxon>Metazoa</taxon>
        <taxon>Spiralia</taxon>
        <taxon>Lophotrochozoa</taxon>
        <taxon>Mollusca</taxon>
        <taxon>Bivalvia</taxon>
        <taxon>Autobranchia</taxon>
        <taxon>Pteriomorphia</taxon>
        <taxon>Ostreida</taxon>
        <taxon>Ostreoidea</taxon>
        <taxon>Ostreidae</taxon>
        <taxon>Magallana</taxon>
    </lineage>
</organism>
<feature type="domain" description="Copper type II ascorbate-dependent monooxygenase C-terminal" evidence="6">
    <location>
        <begin position="285"/>
        <end position="431"/>
    </location>
</feature>
<keyword evidence="1" id="KW-1015">Disulfide bond</keyword>
<keyword evidence="4" id="KW-1133">Transmembrane helix</keyword>
<dbReference type="PANTHER" id="PTHR10157">
    <property type="entry name" value="DOPAMINE BETA HYDROXYLASE RELATED"/>
    <property type="match status" value="1"/>
</dbReference>
<dbReference type="SUPFAM" id="SSF49742">
    <property type="entry name" value="PHM/PNGase F"/>
    <property type="match status" value="2"/>
</dbReference>
<evidence type="ECO:0008006" key="10">
    <source>
        <dbReference type="Google" id="ProtNLM"/>
    </source>
</evidence>
<feature type="transmembrane region" description="Helical" evidence="4">
    <location>
        <begin position="557"/>
        <end position="574"/>
    </location>
</feature>
<accession>A0A8W8HX37</accession>
<dbReference type="InterPro" id="IPR024548">
    <property type="entry name" value="Cu2_monoox_C"/>
</dbReference>
<evidence type="ECO:0000313" key="9">
    <source>
        <dbReference type="Proteomes" id="UP000005408"/>
    </source>
</evidence>
<keyword evidence="4" id="KW-0472">Membrane</keyword>
<dbReference type="InterPro" id="IPR000945">
    <property type="entry name" value="DBH-like"/>
</dbReference>
<dbReference type="InterPro" id="IPR057626">
    <property type="entry name" value="S-S_Temptin"/>
</dbReference>
<evidence type="ECO:0000259" key="6">
    <source>
        <dbReference type="Pfam" id="PF03712"/>
    </source>
</evidence>
<evidence type="ECO:0000259" key="5">
    <source>
        <dbReference type="Pfam" id="PF01082"/>
    </source>
</evidence>
<feature type="domain" description="Temptin Cys/Cys disulfide" evidence="7">
    <location>
        <begin position="21"/>
        <end position="116"/>
    </location>
</feature>
<keyword evidence="9" id="KW-1185">Reference proteome</keyword>
<protein>
    <recommendedName>
        <fullName evidence="10">Temptin</fullName>
    </recommendedName>
</protein>
<evidence type="ECO:0000256" key="2">
    <source>
        <dbReference type="ARBA" id="ARBA00023180"/>
    </source>
</evidence>
<dbReference type="EnsemblMetazoa" id="G11366.1">
    <property type="protein sequence ID" value="G11366.1:cds"/>
    <property type="gene ID" value="G11366"/>
</dbReference>
<evidence type="ECO:0000259" key="7">
    <source>
        <dbReference type="Pfam" id="PF24784"/>
    </source>
</evidence>
<dbReference type="PANTHER" id="PTHR10157:SF23">
    <property type="entry name" value="MOXD1 HOMOLOG 1"/>
    <property type="match status" value="1"/>
</dbReference>
<dbReference type="InterPro" id="IPR008977">
    <property type="entry name" value="PHM/PNGase_F_dom_sf"/>
</dbReference>